<proteinExistence type="predicted"/>
<evidence type="ECO:0000256" key="1">
    <source>
        <dbReference type="SAM" id="MobiDB-lite"/>
    </source>
</evidence>
<comment type="caution">
    <text evidence="2">The sequence shown here is derived from an EMBL/GenBank/DDBJ whole genome shotgun (WGS) entry which is preliminary data.</text>
</comment>
<feature type="compositionally biased region" description="Basic and acidic residues" evidence="1">
    <location>
        <begin position="10"/>
        <end position="28"/>
    </location>
</feature>
<keyword evidence="3" id="KW-1185">Reference proteome</keyword>
<feature type="region of interest" description="Disordered" evidence="1">
    <location>
        <begin position="1"/>
        <end position="46"/>
    </location>
</feature>
<evidence type="ECO:0000313" key="2">
    <source>
        <dbReference type="EMBL" id="GIY30762.1"/>
    </source>
</evidence>
<dbReference type="Proteomes" id="UP001054945">
    <property type="component" value="Unassembled WGS sequence"/>
</dbReference>
<feature type="compositionally biased region" description="Polar residues" evidence="1">
    <location>
        <begin position="29"/>
        <end position="46"/>
    </location>
</feature>
<accession>A0AAV4SEC7</accession>
<protein>
    <submittedName>
        <fullName evidence="2">Uncharacterized protein</fullName>
    </submittedName>
</protein>
<name>A0AAV4SEC7_CAEEX</name>
<dbReference type="EMBL" id="BPLR01009274">
    <property type="protein sequence ID" value="GIY30762.1"/>
    <property type="molecule type" value="Genomic_DNA"/>
</dbReference>
<gene>
    <name evidence="2" type="ORF">CEXT_168161</name>
</gene>
<sequence>MDDTVQDNFYTDRDVTHAAKDSYVDRRSATNINTPASSESPKPLSTNRRVAVATVSSFSSRVVFRIHTVISSKKENQGGENEIPCFRVSET</sequence>
<dbReference type="AlphaFoldDB" id="A0AAV4SEC7"/>
<reference evidence="2 3" key="1">
    <citation type="submission" date="2021-06" db="EMBL/GenBank/DDBJ databases">
        <title>Caerostris extrusa draft genome.</title>
        <authorList>
            <person name="Kono N."/>
            <person name="Arakawa K."/>
        </authorList>
    </citation>
    <scope>NUCLEOTIDE SEQUENCE [LARGE SCALE GENOMIC DNA]</scope>
</reference>
<evidence type="ECO:0000313" key="3">
    <source>
        <dbReference type="Proteomes" id="UP001054945"/>
    </source>
</evidence>
<organism evidence="2 3">
    <name type="scientific">Caerostris extrusa</name>
    <name type="common">Bark spider</name>
    <name type="synonym">Caerostris bankana</name>
    <dbReference type="NCBI Taxonomy" id="172846"/>
    <lineage>
        <taxon>Eukaryota</taxon>
        <taxon>Metazoa</taxon>
        <taxon>Ecdysozoa</taxon>
        <taxon>Arthropoda</taxon>
        <taxon>Chelicerata</taxon>
        <taxon>Arachnida</taxon>
        <taxon>Araneae</taxon>
        <taxon>Araneomorphae</taxon>
        <taxon>Entelegynae</taxon>
        <taxon>Araneoidea</taxon>
        <taxon>Araneidae</taxon>
        <taxon>Caerostris</taxon>
    </lineage>
</organism>